<dbReference type="STRING" id="70415.A0A5S6QBG5"/>
<dbReference type="AlphaFoldDB" id="A0A5S6QBG5"/>
<dbReference type="Proteomes" id="UP000046395">
    <property type="component" value="Unassembled WGS sequence"/>
</dbReference>
<evidence type="ECO:0000256" key="2">
    <source>
        <dbReference type="ARBA" id="ARBA00015157"/>
    </source>
</evidence>
<evidence type="ECO:0000256" key="1">
    <source>
        <dbReference type="ARBA" id="ARBA00009885"/>
    </source>
</evidence>
<evidence type="ECO:0000313" key="6">
    <source>
        <dbReference type="WBParaSite" id="TMUE_1000004307.1"/>
    </source>
</evidence>
<dbReference type="InterPro" id="IPR006735">
    <property type="entry name" value="Rtf2"/>
</dbReference>
<dbReference type="PANTHER" id="PTHR12775">
    <property type="entry name" value="PROTEIN C20ORF43 HOMOLOG"/>
    <property type="match status" value="1"/>
</dbReference>
<evidence type="ECO:0000256" key="4">
    <source>
        <dbReference type="SAM" id="MobiDB-lite"/>
    </source>
</evidence>
<proteinExistence type="inferred from homology"/>
<protein>
    <recommendedName>
        <fullName evidence="2">Replication termination factor 2</fullName>
    </recommendedName>
    <alternativeName>
        <fullName evidence="3">Replication termination factor 2 domain-containing protein 1</fullName>
    </alternativeName>
</protein>
<keyword evidence="5" id="KW-1185">Reference proteome</keyword>
<sequence>MGCDGGTIPTRGELVRTKKKAAKVERQVANAAKWKHCSLTQERLKRPIVASRIGKLYNKEAVIEALIRKKTGIVCEGLDCIDSLKDIKELTLTKNPAYDTKSEEVVGGCHDFNVAEYMCPIAGVEMNGNHRFVVLWSCGCVISEKALKEIESSACGNCGIPYSADDVIVIYGTEEEMEAYRLKLNKLRARRESRKQVAGSGYFDSQPGPSGTQKRKADESLSINGASSIDQASEASKLMKTSIQEDPTTSKTYKSLFTTCKEAKERPQPHWVTYNPLYY</sequence>
<reference evidence="6" key="1">
    <citation type="submission" date="2019-12" db="UniProtKB">
        <authorList>
            <consortium name="WormBaseParasite"/>
        </authorList>
    </citation>
    <scope>IDENTIFICATION</scope>
</reference>
<dbReference type="GO" id="GO:0006274">
    <property type="term" value="P:DNA replication termination"/>
    <property type="evidence" value="ECO:0007669"/>
    <property type="project" value="TreeGrafter"/>
</dbReference>
<feature type="region of interest" description="Disordered" evidence="4">
    <location>
        <begin position="198"/>
        <end position="224"/>
    </location>
</feature>
<organism evidence="5 6">
    <name type="scientific">Trichuris muris</name>
    <name type="common">Mouse whipworm</name>
    <dbReference type="NCBI Taxonomy" id="70415"/>
    <lineage>
        <taxon>Eukaryota</taxon>
        <taxon>Metazoa</taxon>
        <taxon>Ecdysozoa</taxon>
        <taxon>Nematoda</taxon>
        <taxon>Enoplea</taxon>
        <taxon>Dorylaimia</taxon>
        <taxon>Trichinellida</taxon>
        <taxon>Trichuridae</taxon>
        <taxon>Trichuris</taxon>
    </lineage>
</organism>
<comment type="similarity">
    <text evidence="1">Belongs to the rtf2 family.</text>
</comment>
<evidence type="ECO:0000256" key="3">
    <source>
        <dbReference type="ARBA" id="ARBA00030367"/>
    </source>
</evidence>
<dbReference type="GO" id="GO:0005634">
    <property type="term" value="C:nucleus"/>
    <property type="evidence" value="ECO:0007669"/>
    <property type="project" value="TreeGrafter"/>
</dbReference>
<name>A0A5S6QBG5_TRIMR</name>
<dbReference type="InterPro" id="IPR027799">
    <property type="entry name" value="Rtf2_RING-finger"/>
</dbReference>
<evidence type="ECO:0000313" key="5">
    <source>
        <dbReference type="Proteomes" id="UP000046395"/>
    </source>
</evidence>
<dbReference type="CDD" id="cd16653">
    <property type="entry name" value="RING-like_Rtf2"/>
    <property type="match status" value="1"/>
</dbReference>
<dbReference type="PANTHER" id="PTHR12775:SF0">
    <property type="entry name" value="REPLICATION TERMINATION FACTOR 2"/>
    <property type="match status" value="1"/>
</dbReference>
<accession>A0A5S6QBG5</accession>
<dbReference type="Pfam" id="PF04641">
    <property type="entry name" value="Rtf2"/>
    <property type="match status" value="1"/>
</dbReference>
<dbReference type="WBParaSite" id="TMUE_1000004307.1">
    <property type="protein sequence ID" value="TMUE_1000004307.1"/>
    <property type="gene ID" value="WBGene00289261"/>
</dbReference>